<name>A0A3P7IUM0_STRVU</name>
<evidence type="ECO:0000313" key="5">
    <source>
        <dbReference type="Proteomes" id="UP000270094"/>
    </source>
</evidence>
<dbReference type="Pfam" id="PF01484">
    <property type="entry name" value="Col_cuticle_N"/>
    <property type="match status" value="1"/>
</dbReference>
<evidence type="ECO:0000313" key="4">
    <source>
        <dbReference type="EMBL" id="VDM70839.1"/>
    </source>
</evidence>
<dbReference type="EMBL" id="UYYB01017818">
    <property type="protein sequence ID" value="VDM70839.1"/>
    <property type="molecule type" value="Genomic_DNA"/>
</dbReference>
<evidence type="ECO:0000256" key="1">
    <source>
        <dbReference type="ARBA" id="ARBA00022737"/>
    </source>
</evidence>
<evidence type="ECO:0000256" key="2">
    <source>
        <dbReference type="SAM" id="Phobius"/>
    </source>
</evidence>
<feature type="domain" description="Nematode cuticle collagen N-terminal" evidence="3">
    <location>
        <begin position="15"/>
        <end position="67"/>
    </location>
</feature>
<protein>
    <recommendedName>
        <fullName evidence="3">Nematode cuticle collagen N-terminal domain-containing protein</fullName>
    </recommendedName>
</protein>
<dbReference type="InterPro" id="IPR002486">
    <property type="entry name" value="Col_cuticle_N"/>
</dbReference>
<keyword evidence="2" id="KW-0812">Transmembrane</keyword>
<dbReference type="GO" id="GO:0042302">
    <property type="term" value="F:structural constituent of cuticle"/>
    <property type="evidence" value="ECO:0007669"/>
    <property type="project" value="InterPro"/>
</dbReference>
<feature type="transmembrane region" description="Helical" evidence="2">
    <location>
        <begin position="77"/>
        <end position="95"/>
    </location>
</feature>
<dbReference type="Proteomes" id="UP000270094">
    <property type="component" value="Unassembled WGS sequence"/>
</dbReference>
<feature type="transmembrane region" description="Helical" evidence="2">
    <location>
        <begin position="16"/>
        <end position="42"/>
    </location>
</feature>
<gene>
    <name evidence="4" type="ORF">SVUK_LOCUS5837</name>
</gene>
<keyword evidence="2" id="KW-0472">Membrane</keyword>
<sequence length="96" mass="11112">MDEKEKLLYAENLKRFVFFGIAVSTVATFTAIVAVPLLCLYLQNVHSGVQEEILYCRTKSSGLRGEYVRVRSLQNEFLILYIYFAKLSIHLMLNFI</sequence>
<proteinExistence type="predicted"/>
<organism evidence="4 5">
    <name type="scientific">Strongylus vulgaris</name>
    <name type="common">Blood worm</name>
    <dbReference type="NCBI Taxonomy" id="40348"/>
    <lineage>
        <taxon>Eukaryota</taxon>
        <taxon>Metazoa</taxon>
        <taxon>Ecdysozoa</taxon>
        <taxon>Nematoda</taxon>
        <taxon>Chromadorea</taxon>
        <taxon>Rhabditida</taxon>
        <taxon>Rhabditina</taxon>
        <taxon>Rhabditomorpha</taxon>
        <taxon>Strongyloidea</taxon>
        <taxon>Strongylidae</taxon>
        <taxon>Strongylus</taxon>
    </lineage>
</organism>
<keyword evidence="5" id="KW-1185">Reference proteome</keyword>
<evidence type="ECO:0000259" key="3">
    <source>
        <dbReference type="SMART" id="SM01088"/>
    </source>
</evidence>
<dbReference type="SMART" id="SM01088">
    <property type="entry name" value="Col_cuticle_N"/>
    <property type="match status" value="1"/>
</dbReference>
<reference evidence="4 5" key="1">
    <citation type="submission" date="2018-11" db="EMBL/GenBank/DDBJ databases">
        <authorList>
            <consortium name="Pathogen Informatics"/>
        </authorList>
    </citation>
    <scope>NUCLEOTIDE SEQUENCE [LARGE SCALE GENOMIC DNA]</scope>
</reference>
<accession>A0A3P7IUM0</accession>
<dbReference type="OrthoDB" id="5867987at2759"/>
<keyword evidence="2" id="KW-1133">Transmembrane helix</keyword>
<keyword evidence="1" id="KW-0677">Repeat</keyword>
<dbReference type="AlphaFoldDB" id="A0A3P7IUM0"/>